<dbReference type="Pfam" id="PF05380">
    <property type="entry name" value="Peptidase_A17"/>
    <property type="match status" value="1"/>
</dbReference>
<proteinExistence type="predicted"/>
<dbReference type="InterPro" id="IPR041588">
    <property type="entry name" value="Integrase_H2C2"/>
</dbReference>
<dbReference type="Proteomes" id="UP000499080">
    <property type="component" value="Unassembled WGS sequence"/>
</dbReference>
<dbReference type="Pfam" id="PF00665">
    <property type="entry name" value="rve"/>
    <property type="match status" value="1"/>
</dbReference>
<sequence>MEAANRALLERTKKTRSVTRSIVTKQTNKLESEINNSVDKTIVYELYMQLISKFEELVKLDKEIEGLIDIDSLEDEILTREEYRDKFIIWKTRAERYIESVSSIPIRNSAETQLQNVTLPLNSSVSSVLTNQPRLPKLTLESFSGKDIGSFPSFWARFKSAVHENSSLNDVDKFSYLKSVVTSDAELAIRGLTLTSENYAKAVKILEDRFGRQELIVDYHMNNLLNLTPVRKSFDVIALRNLYDQLEVNIRGLESLGISPDFYSCLLFPIIMKAIPPDLALEYNRKHEKKQSQITDLTEYLRDEVQSRERTKALVKPHESQIKGSHKYSNKYSERETQQKFHSRFPPSNHNKSSVRASANELLTAAYSNCLFCKENTHLSELCENLSVQQKRDKLIKERRCFICCNNSCYVKKCKKSVCSFCQGRHARAICFKLENSKKQNSHLDSGEKPIDVKTTSSNSVLNNRGGVLLQCVKAEIIGNSSSDKIFCLFDNGSEKSFIKKNVSRRLGLKNLGLERLNIYSFGSKTPKKQTCRKVEVRLRNVLSGEETVIEAVEIEEISRATLSLPNQDAWREMESRRFRLTFSCSESSESCEISLLIGSDFYWSLTNRIKRLDSSLVAVETSLGWSLQGKCDERNDCTSVHLIHSEEESISAELRRFWEIESLGIRDKDSVALGNGDEEILSEFDKSISFVDGRYRVSLPWKPGMREVLQNNKTVARKRFEGLVRRFKCDHELFCEYKDVIDEYVREGIVERTSCDSLSNSQGFYLPHHAVIRSDKTTSRLRIVFDGSAHEDGHSSLNQSLYTGPNLHPNIFELLLRFRENPVAFTADVKSAFLQIELELPDRDFTRFFWTDNLNNEPYVLNFTRVLFGLRPSPYLLAATLKHHFEKYKEQYSHTFDLLNSSVYVDDLIGGRNDVPDALRTTLECLQIFSDAGMLLRKWRTNSKQLNLLWQQEGVETEFSETSAIDLRPPIKVLGLAWDSERDLIYFDPKDLLKFLSLKIESKRFILSVVGRIFDPIGILGPFVIKLKCLLQDLWTLGVDWDSELPPKLRHKWQQWSSEAEDLIEIRIPRYYLGELDQEISISEIHCFSDASKTAYGTILYLRFVTRNNEIETSFICSKSRVAPLKSLTLPRLELTAALLSARLAKQVSSCLKFDANIYYWTDSLISYYWIRSDSSGFKPYVKNRVEEIQKISDPNRWGHCPGKDNPADLLSRGTSAIKLVQNELWWHGPPWLKQTPEHWPNRHRPILDSELCSEELEHRSSVHVAVAQQMESLVDINRFSSLKTLLKVTAWIFRFVNNVRNINKSMNLYFTADEMQNAEYFWIKYVQAEFYSTEISALRNNKQLQNNSEIKSVVPFLDEDSLLRITGRLLEAELCFGEKHPVILPRRCKFTELLVTREHERIGHCGVSATLTQLRKKYWIPKGRQLVKTMIRICLICKKYNAKPADQLSGQLPRDRISQSPPFQIVGIDFTGAILVKDNKDTHKSYVALFTCAVTRAVHLELVSDMSTKCFLLALRRFLSRRGNCKIIYSDNARTFKAAQRELAYFTNILKDSKFQNFVADNGIHWKFIVERAPWWGGFYERLVKTVKEPLRKILGKALLTFEELSTILSEVEVIVNNRPLTYVENDPGEPEPLTPAHFLELGYGDSKYPVHFIELIDSKTTRESYKKRKTYQTVLLKQLWRRWKEQYLLQLKTVNHFKTPSLHKNLKLNDVVLVEGNVKSKLLWELGVIKEIFIGRDNNVRSCLIKTSKGLFKKPIQLLYPLEIE</sequence>
<gene>
    <name evidence="3" type="ORF">AVEN_75581_1</name>
</gene>
<dbReference type="GO" id="GO:0071897">
    <property type="term" value="P:DNA biosynthetic process"/>
    <property type="evidence" value="ECO:0007669"/>
    <property type="project" value="UniProtKB-ARBA"/>
</dbReference>
<dbReference type="GO" id="GO:0003676">
    <property type="term" value="F:nucleic acid binding"/>
    <property type="evidence" value="ECO:0007669"/>
    <property type="project" value="InterPro"/>
</dbReference>
<accession>A0A4Y2CL12</accession>
<protein>
    <recommendedName>
        <fullName evidence="2">Integrase catalytic domain-containing protein</fullName>
    </recommendedName>
</protein>
<dbReference type="InterPro" id="IPR005312">
    <property type="entry name" value="DUF1759"/>
</dbReference>
<dbReference type="Pfam" id="PF17921">
    <property type="entry name" value="Integrase_H2C2"/>
    <property type="match status" value="1"/>
</dbReference>
<dbReference type="PANTHER" id="PTHR47331">
    <property type="entry name" value="PHD-TYPE DOMAIN-CONTAINING PROTEIN"/>
    <property type="match status" value="1"/>
</dbReference>
<dbReference type="InterPro" id="IPR012337">
    <property type="entry name" value="RNaseH-like_sf"/>
</dbReference>
<dbReference type="SUPFAM" id="SSF53098">
    <property type="entry name" value="Ribonuclease H-like"/>
    <property type="match status" value="1"/>
</dbReference>
<dbReference type="PROSITE" id="PS50994">
    <property type="entry name" value="INTEGRASE"/>
    <property type="match status" value="1"/>
</dbReference>
<dbReference type="InterPro" id="IPR043502">
    <property type="entry name" value="DNA/RNA_pol_sf"/>
</dbReference>
<dbReference type="Gene3D" id="1.10.340.70">
    <property type="match status" value="1"/>
</dbReference>
<comment type="caution">
    <text evidence="3">The sequence shown here is derived from an EMBL/GenBank/DDBJ whole genome shotgun (WGS) entry which is preliminary data.</text>
</comment>
<dbReference type="GO" id="GO:0042575">
    <property type="term" value="C:DNA polymerase complex"/>
    <property type="evidence" value="ECO:0007669"/>
    <property type="project" value="UniProtKB-ARBA"/>
</dbReference>
<evidence type="ECO:0000313" key="4">
    <source>
        <dbReference type="Proteomes" id="UP000499080"/>
    </source>
</evidence>
<dbReference type="Pfam" id="PF03564">
    <property type="entry name" value="DUF1759"/>
    <property type="match status" value="1"/>
</dbReference>
<dbReference type="InterPro" id="IPR001584">
    <property type="entry name" value="Integrase_cat-core"/>
</dbReference>
<dbReference type="OrthoDB" id="6436640at2759"/>
<feature type="domain" description="Integrase catalytic" evidence="2">
    <location>
        <begin position="1459"/>
        <end position="1646"/>
    </location>
</feature>
<dbReference type="InterPro" id="IPR043128">
    <property type="entry name" value="Rev_trsase/Diguanyl_cyclase"/>
</dbReference>
<dbReference type="InterPro" id="IPR008042">
    <property type="entry name" value="Retrotrans_Pao"/>
</dbReference>
<dbReference type="SUPFAM" id="SSF56672">
    <property type="entry name" value="DNA/RNA polymerases"/>
    <property type="match status" value="1"/>
</dbReference>
<evidence type="ECO:0000259" key="2">
    <source>
        <dbReference type="PROSITE" id="PS50994"/>
    </source>
</evidence>
<dbReference type="PANTHER" id="PTHR47331:SF5">
    <property type="entry name" value="RIBONUCLEASE H"/>
    <property type="match status" value="1"/>
</dbReference>
<keyword evidence="4" id="KW-1185">Reference proteome</keyword>
<feature type="compositionally biased region" description="Basic and acidic residues" evidence="1">
    <location>
        <begin position="311"/>
        <end position="321"/>
    </location>
</feature>
<dbReference type="InterPro" id="IPR040676">
    <property type="entry name" value="DUF5641"/>
</dbReference>
<organism evidence="3 4">
    <name type="scientific">Araneus ventricosus</name>
    <name type="common">Orbweaver spider</name>
    <name type="synonym">Epeira ventricosa</name>
    <dbReference type="NCBI Taxonomy" id="182803"/>
    <lineage>
        <taxon>Eukaryota</taxon>
        <taxon>Metazoa</taxon>
        <taxon>Ecdysozoa</taxon>
        <taxon>Arthropoda</taxon>
        <taxon>Chelicerata</taxon>
        <taxon>Arachnida</taxon>
        <taxon>Araneae</taxon>
        <taxon>Araneomorphae</taxon>
        <taxon>Entelegynae</taxon>
        <taxon>Araneoidea</taxon>
        <taxon>Araneidae</taxon>
        <taxon>Araneus</taxon>
    </lineage>
</organism>
<feature type="region of interest" description="Disordered" evidence="1">
    <location>
        <begin position="311"/>
        <end position="330"/>
    </location>
</feature>
<dbReference type="Pfam" id="PF18701">
    <property type="entry name" value="DUF5641"/>
    <property type="match status" value="1"/>
</dbReference>
<evidence type="ECO:0000256" key="1">
    <source>
        <dbReference type="SAM" id="MobiDB-lite"/>
    </source>
</evidence>
<dbReference type="Gene3D" id="3.30.70.270">
    <property type="match status" value="1"/>
</dbReference>
<dbReference type="Gene3D" id="3.30.420.10">
    <property type="entry name" value="Ribonuclease H-like superfamily/Ribonuclease H"/>
    <property type="match status" value="1"/>
</dbReference>
<name>A0A4Y2CL12_ARAVE</name>
<evidence type="ECO:0000313" key="3">
    <source>
        <dbReference type="EMBL" id="GBM04624.1"/>
    </source>
</evidence>
<dbReference type="GO" id="GO:0015074">
    <property type="term" value="P:DNA integration"/>
    <property type="evidence" value="ECO:0007669"/>
    <property type="project" value="InterPro"/>
</dbReference>
<dbReference type="Gene3D" id="3.10.10.10">
    <property type="entry name" value="HIV Type 1 Reverse Transcriptase, subunit A, domain 1"/>
    <property type="match status" value="1"/>
</dbReference>
<dbReference type="InterPro" id="IPR036397">
    <property type="entry name" value="RNaseH_sf"/>
</dbReference>
<reference evidence="3 4" key="1">
    <citation type="journal article" date="2019" name="Sci. Rep.">
        <title>Orb-weaving spider Araneus ventricosus genome elucidates the spidroin gene catalogue.</title>
        <authorList>
            <person name="Kono N."/>
            <person name="Nakamura H."/>
            <person name="Ohtoshi R."/>
            <person name="Moran D.A.P."/>
            <person name="Shinohara A."/>
            <person name="Yoshida Y."/>
            <person name="Fujiwara M."/>
            <person name="Mori M."/>
            <person name="Tomita M."/>
            <person name="Arakawa K."/>
        </authorList>
    </citation>
    <scope>NUCLEOTIDE SEQUENCE [LARGE SCALE GENOMIC DNA]</scope>
</reference>
<dbReference type="EMBL" id="BGPR01000205">
    <property type="protein sequence ID" value="GBM04624.1"/>
    <property type="molecule type" value="Genomic_DNA"/>
</dbReference>